<feature type="transmembrane region" description="Helical" evidence="1">
    <location>
        <begin position="95"/>
        <end position="124"/>
    </location>
</feature>
<evidence type="ECO:0000259" key="2">
    <source>
        <dbReference type="Pfam" id="PF18920"/>
    </source>
</evidence>
<feature type="transmembrane region" description="Helical" evidence="1">
    <location>
        <begin position="441"/>
        <end position="463"/>
    </location>
</feature>
<feature type="transmembrane region" description="Helical" evidence="1">
    <location>
        <begin position="222"/>
        <end position="244"/>
    </location>
</feature>
<protein>
    <submittedName>
        <fullName evidence="3">DUF5671 domain-containing protein</fullName>
    </submittedName>
</protein>
<proteinExistence type="predicted"/>
<gene>
    <name evidence="3" type="ORF">ABRP34_04315</name>
</gene>
<feature type="transmembrane region" description="Helical" evidence="1">
    <location>
        <begin position="404"/>
        <end position="429"/>
    </location>
</feature>
<feature type="transmembrane region" description="Helical" evidence="1">
    <location>
        <begin position="63"/>
        <end position="83"/>
    </location>
</feature>
<dbReference type="Pfam" id="PF18920">
    <property type="entry name" value="DUF5671"/>
    <property type="match status" value="2"/>
</dbReference>
<evidence type="ECO:0000313" key="3">
    <source>
        <dbReference type="EMBL" id="XCH12244.1"/>
    </source>
</evidence>
<feature type="transmembrane region" description="Helical" evidence="1">
    <location>
        <begin position="256"/>
        <end position="289"/>
    </location>
</feature>
<organism evidence="3">
    <name type="scientific">Arthrobacter sp. K5</name>
    <dbReference type="NCBI Taxonomy" id="2839623"/>
    <lineage>
        <taxon>Bacteria</taxon>
        <taxon>Bacillati</taxon>
        <taxon>Actinomycetota</taxon>
        <taxon>Actinomycetes</taxon>
        <taxon>Micrococcales</taxon>
        <taxon>Micrococcaceae</taxon>
        <taxon>Arthrobacter</taxon>
    </lineage>
</organism>
<keyword evidence="1" id="KW-0812">Transmembrane</keyword>
<name>A0AAU8ETW2_9MICC</name>
<dbReference type="AlphaFoldDB" id="A0AAU8ETW2"/>
<keyword evidence="1" id="KW-1133">Transmembrane helix</keyword>
<evidence type="ECO:0000256" key="1">
    <source>
        <dbReference type="SAM" id="Phobius"/>
    </source>
</evidence>
<sequence length="592" mass="61304">MSTVRTGARGPTSPALPTVRRLVVFVLLFVLVVIGASGLAGLLERLFDSGAGLAGNDVGSLARSLAFGLVGGCMAAVLWWLAWRRQGEEAERSSVAWGLYVAGVYTVALVTAVTALLGAASRLFGLLARAASGMAGADGAIEGTAWRSSLATGVVWAAVWVWHRWMWQHHGKGPRRLHTVPALAGSVLGLLLFAGGAVTALGSLLDAALRGLAGTQEVGLPWWVSVLQPLIWAGGGFVVWWWQWIRGGAQRLASSLANVAAAVFGVLGGCITAVAGATTVVFVLLRLVLDRSDEVIRLVDPLGPALAAAAVGALVWRYHSVLTAARSERMRETGLLLASGVALIAAASGVGVVVNAALGFAETTLAGTGTRTLLLGGISALAVGGAVWWRAWQPANRGAAGRRIYLVVIFGISAVVALIALLVVGYQVFEYLLDPERSGNLIGRIRAPLGLLTATALVAAYHYSVWRRERATLPPDAGPVQEVEPVQEAGPLQNEERSIGQVVLVTGSDPVLLTHAIRAATGADVTVWLRSGPAAGQHPASDGGAAAPSAGRVPDPGQLMAALEGVIAERVLVVVGPDARIDVIPVRDHAVS</sequence>
<dbReference type="EMBL" id="CP159279">
    <property type="protein sequence ID" value="XCH12244.1"/>
    <property type="molecule type" value="Genomic_DNA"/>
</dbReference>
<feature type="domain" description="DUF5671" evidence="2">
    <location>
        <begin position="21"/>
        <end position="130"/>
    </location>
</feature>
<feature type="transmembrane region" description="Helical" evidence="1">
    <location>
        <begin position="295"/>
        <end position="316"/>
    </location>
</feature>
<feature type="transmembrane region" description="Helical" evidence="1">
    <location>
        <begin position="21"/>
        <end position="43"/>
    </location>
</feature>
<reference evidence="3" key="1">
    <citation type="submission" date="2024-06" db="EMBL/GenBank/DDBJ databases">
        <title>Biodegradation of dimethachlon by Arthrobacter sp. K5: mechanistic insights and ecological implications.</title>
        <authorList>
            <person name="Hu S."/>
            <person name="Lu P."/>
        </authorList>
    </citation>
    <scope>NUCLEOTIDE SEQUENCE</scope>
    <source>
        <strain evidence="3">K5</strain>
    </source>
</reference>
<dbReference type="RefSeq" id="WP_353712391.1">
    <property type="nucleotide sequence ID" value="NZ_CP159279.1"/>
</dbReference>
<feature type="transmembrane region" description="Helical" evidence="1">
    <location>
        <begin position="182"/>
        <end position="202"/>
    </location>
</feature>
<keyword evidence="1" id="KW-0472">Membrane</keyword>
<accession>A0AAU8ETW2</accession>
<feature type="transmembrane region" description="Helical" evidence="1">
    <location>
        <begin position="336"/>
        <end position="361"/>
    </location>
</feature>
<dbReference type="InterPro" id="IPR043728">
    <property type="entry name" value="DUF5671"/>
</dbReference>
<feature type="transmembrane region" description="Helical" evidence="1">
    <location>
        <begin position="373"/>
        <end position="392"/>
    </location>
</feature>
<feature type="domain" description="DUF5671" evidence="2">
    <location>
        <begin position="336"/>
        <end position="455"/>
    </location>
</feature>
<feature type="transmembrane region" description="Helical" evidence="1">
    <location>
        <begin position="144"/>
        <end position="162"/>
    </location>
</feature>